<dbReference type="EMBL" id="BMXI01000001">
    <property type="protein sequence ID" value="GHC39987.1"/>
    <property type="molecule type" value="Genomic_DNA"/>
</dbReference>
<evidence type="ECO:0000313" key="3">
    <source>
        <dbReference type="EMBL" id="GHC39987.1"/>
    </source>
</evidence>
<dbReference type="InterPro" id="IPR000620">
    <property type="entry name" value="EamA_dom"/>
</dbReference>
<dbReference type="PANTHER" id="PTHR22911">
    <property type="entry name" value="ACYL-MALONYL CONDENSING ENZYME-RELATED"/>
    <property type="match status" value="1"/>
</dbReference>
<dbReference type="Proteomes" id="UP000644507">
    <property type="component" value="Unassembled WGS sequence"/>
</dbReference>
<feature type="transmembrane region" description="Helical" evidence="1">
    <location>
        <begin position="95"/>
        <end position="112"/>
    </location>
</feature>
<reference evidence="3" key="2">
    <citation type="submission" date="2020-09" db="EMBL/GenBank/DDBJ databases">
        <authorList>
            <person name="Sun Q."/>
            <person name="Kim S."/>
        </authorList>
    </citation>
    <scope>NUCLEOTIDE SEQUENCE</scope>
    <source>
        <strain evidence="3">KCTC 12988</strain>
    </source>
</reference>
<keyword evidence="4" id="KW-1185">Reference proteome</keyword>
<comment type="caution">
    <text evidence="3">The sequence shown here is derived from an EMBL/GenBank/DDBJ whole genome shotgun (WGS) entry which is preliminary data.</text>
</comment>
<feature type="transmembrane region" description="Helical" evidence="1">
    <location>
        <begin position="12"/>
        <end position="33"/>
    </location>
</feature>
<keyword evidence="1" id="KW-1133">Transmembrane helix</keyword>
<dbReference type="GO" id="GO:0016020">
    <property type="term" value="C:membrane"/>
    <property type="evidence" value="ECO:0007669"/>
    <property type="project" value="InterPro"/>
</dbReference>
<feature type="domain" description="EamA" evidence="2">
    <location>
        <begin position="151"/>
        <end position="287"/>
    </location>
</feature>
<protein>
    <submittedName>
        <fullName evidence="3">Permease</fullName>
    </submittedName>
</protein>
<dbReference type="AlphaFoldDB" id="A0A918TDQ5"/>
<feature type="transmembrane region" description="Helical" evidence="1">
    <location>
        <begin position="269"/>
        <end position="287"/>
    </location>
</feature>
<feature type="transmembrane region" description="Helical" evidence="1">
    <location>
        <begin position="124"/>
        <end position="142"/>
    </location>
</feature>
<feature type="transmembrane region" description="Helical" evidence="1">
    <location>
        <begin position="148"/>
        <end position="169"/>
    </location>
</feature>
<accession>A0A918TDQ5</accession>
<feature type="transmembrane region" description="Helical" evidence="1">
    <location>
        <begin position="190"/>
        <end position="209"/>
    </location>
</feature>
<evidence type="ECO:0000259" key="2">
    <source>
        <dbReference type="Pfam" id="PF00892"/>
    </source>
</evidence>
<name>A0A918TDQ5_9BACT</name>
<feature type="domain" description="EamA" evidence="2">
    <location>
        <begin position="16"/>
        <end position="139"/>
    </location>
</feature>
<feature type="transmembrane region" description="Helical" evidence="1">
    <location>
        <begin position="215"/>
        <end position="233"/>
    </location>
</feature>
<gene>
    <name evidence="3" type="ORF">GCM10007100_00320</name>
</gene>
<proteinExistence type="predicted"/>
<dbReference type="InterPro" id="IPR037185">
    <property type="entry name" value="EmrE-like"/>
</dbReference>
<dbReference type="PANTHER" id="PTHR22911:SF79">
    <property type="entry name" value="MOBA-LIKE NTP TRANSFERASE DOMAIN-CONTAINING PROTEIN"/>
    <property type="match status" value="1"/>
</dbReference>
<keyword evidence="1" id="KW-0472">Membrane</keyword>
<feature type="transmembrane region" description="Helical" evidence="1">
    <location>
        <begin position="39"/>
        <end position="56"/>
    </location>
</feature>
<evidence type="ECO:0000313" key="4">
    <source>
        <dbReference type="Proteomes" id="UP000644507"/>
    </source>
</evidence>
<sequence length="293" mass="31633">MQSACQILPRFLQLNLLVLLWSLTGILGEYLSLEPAALVFWRTAIASGMFYFFCRLKEPHLLRISRKNLFTALIAGFLLGVHWLCFFGAIAVSNVSIGLAGFASTALFTALLEPLIEKRRPNPSHLTLAAVVVLGIALIGGAKTSVPNSVLGLSIALVGAALAAAYSILSKNLVVAAVPGPTMMAYQIPAACLTSLLAILVIPAFDFQLPQSTDWIPLLILALACTFGAYLWFARLLKHLSAYTINLAINFEPVYGFLMAAALFHEHQALTPTFYLGAVVIVIANVLHSRQPQ</sequence>
<evidence type="ECO:0000256" key="1">
    <source>
        <dbReference type="SAM" id="Phobius"/>
    </source>
</evidence>
<dbReference type="SUPFAM" id="SSF103481">
    <property type="entry name" value="Multidrug resistance efflux transporter EmrE"/>
    <property type="match status" value="2"/>
</dbReference>
<dbReference type="Pfam" id="PF00892">
    <property type="entry name" value="EamA"/>
    <property type="match status" value="2"/>
</dbReference>
<organism evidence="3 4">
    <name type="scientific">Roseibacillus persicicus</name>
    <dbReference type="NCBI Taxonomy" id="454148"/>
    <lineage>
        <taxon>Bacteria</taxon>
        <taxon>Pseudomonadati</taxon>
        <taxon>Verrucomicrobiota</taxon>
        <taxon>Verrucomicrobiia</taxon>
        <taxon>Verrucomicrobiales</taxon>
        <taxon>Verrucomicrobiaceae</taxon>
        <taxon>Roseibacillus</taxon>
    </lineage>
</organism>
<reference evidence="3" key="1">
    <citation type="journal article" date="2014" name="Int. J. Syst. Evol. Microbiol.">
        <title>Complete genome sequence of Corynebacterium casei LMG S-19264T (=DSM 44701T), isolated from a smear-ripened cheese.</title>
        <authorList>
            <consortium name="US DOE Joint Genome Institute (JGI-PGF)"/>
            <person name="Walter F."/>
            <person name="Albersmeier A."/>
            <person name="Kalinowski J."/>
            <person name="Ruckert C."/>
        </authorList>
    </citation>
    <scope>NUCLEOTIDE SEQUENCE</scope>
    <source>
        <strain evidence="3">KCTC 12988</strain>
    </source>
</reference>
<keyword evidence="1" id="KW-0812">Transmembrane</keyword>
<feature type="transmembrane region" description="Helical" evidence="1">
    <location>
        <begin position="240"/>
        <end position="263"/>
    </location>
</feature>
<feature type="transmembrane region" description="Helical" evidence="1">
    <location>
        <begin position="68"/>
        <end position="89"/>
    </location>
</feature>